<evidence type="ECO:0000313" key="4">
    <source>
        <dbReference type="Proteomes" id="UP000316621"/>
    </source>
</evidence>
<dbReference type="Pfam" id="PF09335">
    <property type="entry name" value="VTT_dom"/>
    <property type="match status" value="1"/>
</dbReference>
<feature type="transmembrane region" description="Helical" evidence="1">
    <location>
        <begin position="258"/>
        <end position="279"/>
    </location>
</feature>
<keyword evidence="4" id="KW-1185">Reference proteome</keyword>
<dbReference type="OrthoDB" id="202840at2759"/>
<evidence type="ECO:0000259" key="2">
    <source>
        <dbReference type="Pfam" id="PF09335"/>
    </source>
</evidence>
<dbReference type="PANTHER" id="PTHR46431:SF7">
    <property type="entry name" value="SNARE ASSOCIATED GOLGI PROTEIN FAMILY"/>
    <property type="match status" value="1"/>
</dbReference>
<keyword evidence="1" id="KW-0812">Transmembrane</keyword>
<name>A0A4Y7J990_PAPSO</name>
<feature type="transmembrane region" description="Helical" evidence="1">
    <location>
        <begin position="133"/>
        <end position="158"/>
    </location>
</feature>
<protein>
    <recommendedName>
        <fullName evidence="2">VTT domain-containing protein</fullName>
    </recommendedName>
</protein>
<dbReference type="AlphaFoldDB" id="A0A4Y7J990"/>
<dbReference type="STRING" id="3469.A0A4Y7J990"/>
<dbReference type="Proteomes" id="UP000316621">
    <property type="component" value="Chromosome 4"/>
</dbReference>
<dbReference type="OMA" id="EWESRTF"/>
<feature type="transmembrane region" description="Helical" evidence="1">
    <location>
        <begin position="55"/>
        <end position="81"/>
    </location>
</feature>
<reference evidence="3 4" key="1">
    <citation type="journal article" date="2018" name="Science">
        <title>The opium poppy genome and morphinan production.</title>
        <authorList>
            <person name="Guo L."/>
            <person name="Winzer T."/>
            <person name="Yang X."/>
            <person name="Li Y."/>
            <person name="Ning Z."/>
            <person name="He Z."/>
            <person name="Teodor R."/>
            <person name="Lu Y."/>
            <person name="Bowser T.A."/>
            <person name="Graham I.A."/>
            <person name="Ye K."/>
        </authorList>
    </citation>
    <scope>NUCLEOTIDE SEQUENCE [LARGE SCALE GENOMIC DNA]</scope>
    <source>
        <strain evidence="4">cv. HN1</strain>
        <tissue evidence="3">Leaves</tissue>
    </source>
</reference>
<organism evidence="3 4">
    <name type="scientific">Papaver somniferum</name>
    <name type="common">Opium poppy</name>
    <dbReference type="NCBI Taxonomy" id="3469"/>
    <lineage>
        <taxon>Eukaryota</taxon>
        <taxon>Viridiplantae</taxon>
        <taxon>Streptophyta</taxon>
        <taxon>Embryophyta</taxon>
        <taxon>Tracheophyta</taxon>
        <taxon>Spermatophyta</taxon>
        <taxon>Magnoliopsida</taxon>
        <taxon>Ranunculales</taxon>
        <taxon>Papaveraceae</taxon>
        <taxon>Papaveroideae</taxon>
        <taxon>Papaver</taxon>
    </lineage>
</organism>
<proteinExistence type="predicted"/>
<dbReference type="EMBL" id="CM010718">
    <property type="protein sequence ID" value="RZC57703.1"/>
    <property type="molecule type" value="Genomic_DNA"/>
</dbReference>
<feature type="transmembrane region" description="Helical" evidence="1">
    <location>
        <begin position="218"/>
        <end position="238"/>
    </location>
</feature>
<feature type="transmembrane region" description="Helical" evidence="1">
    <location>
        <begin position="101"/>
        <end position="121"/>
    </location>
</feature>
<evidence type="ECO:0000313" key="3">
    <source>
        <dbReference type="EMBL" id="RZC57703.1"/>
    </source>
</evidence>
<dbReference type="InterPro" id="IPR032816">
    <property type="entry name" value="VTT_dom"/>
</dbReference>
<keyword evidence="1" id="KW-0472">Membrane</keyword>
<sequence length="295" mass="32948">MTYYDGKDEVVAPLLIKVKMDRGDEDYVTVRSSDNEVEEILKPPLSPRKGINWCWWFKMGLLGIAIATVAVVFLIWVGPFLLNKEIVPILDWVMRTFSPKVLAALLFASMTLFPSLCIPSSPSMWVAGISFGYGYGFLLILAGFSIGMSIPFFIGSLFHHKIQVWLAKWPDKAAIIRLAGEGDWFHQFRAVVLLRISPFPFIIFNYASVATGVKYCPYILGSLVGVVPEIFVSIYSGILVASLADATQGHQYLSTSQIIYNAIGFVLTVGVTVFITLYAKKSLRKLQDEEETLLR</sequence>
<evidence type="ECO:0000256" key="1">
    <source>
        <dbReference type="SAM" id="Phobius"/>
    </source>
</evidence>
<keyword evidence="1" id="KW-1133">Transmembrane helix</keyword>
<dbReference type="Gramene" id="RZC57703">
    <property type="protein sequence ID" value="RZC57703"/>
    <property type="gene ID" value="C5167_004997"/>
</dbReference>
<gene>
    <name evidence="3" type="ORF">C5167_004997</name>
</gene>
<feature type="domain" description="VTT" evidence="2">
    <location>
        <begin position="118"/>
        <end position="238"/>
    </location>
</feature>
<dbReference type="PANTHER" id="PTHR46431">
    <property type="entry name" value="EXPRESSED PROTEIN"/>
    <property type="match status" value="1"/>
</dbReference>
<accession>A0A4Y7J990</accession>